<dbReference type="Proteomes" id="UP000006868">
    <property type="component" value="Chromosome"/>
</dbReference>
<dbReference type="OrthoDB" id="2085833at2"/>
<dbReference type="HOGENOM" id="CLU_1584865_0_0_9"/>
<sequence length="165" mass="19010">MENFNQAIKRISTIDWSCIGNKQARSHVHLSKEYLRRASIFFQYYPGPCRYPFIIISNSITKSQVSVDELQILKEIDNSYVREIVTSYIELNALIDEGNQIAIDNKDLFEPAIKLYERGGLFFIRGGYLNVVGATDFLSLANRVKREPLEISDEILDALDNERIE</sequence>
<proteinExistence type="predicted"/>
<evidence type="ECO:0000313" key="2">
    <source>
        <dbReference type="Proteomes" id="UP000006868"/>
    </source>
</evidence>
<protein>
    <submittedName>
        <fullName evidence="1">Uncharacterized protein</fullName>
    </submittedName>
</protein>
<accession>A0A0D5ZCJ0</accession>
<dbReference type="AlphaFoldDB" id="A0A0D5ZCJ0"/>
<evidence type="ECO:0000313" key="1">
    <source>
        <dbReference type="EMBL" id="AKA44299.1"/>
    </source>
</evidence>
<dbReference type="RefSeq" id="WP_043886030.1">
    <property type="nucleotide sequence ID" value="NC_014622.2"/>
</dbReference>
<organism evidence="1 2">
    <name type="scientific">Paenibacillus polymyxa (strain SC2)</name>
    <name type="common">Bacillus polymyxa</name>
    <dbReference type="NCBI Taxonomy" id="886882"/>
    <lineage>
        <taxon>Bacteria</taxon>
        <taxon>Bacillati</taxon>
        <taxon>Bacillota</taxon>
        <taxon>Bacilli</taxon>
        <taxon>Bacillales</taxon>
        <taxon>Paenibacillaceae</taxon>
        <taxon>Paenibacillus</taxon>
    </lineage>
</organism>
<reference evidence="1 2" key="1">
    <citation type="journal article" date="2011" name="J. Bacteriol.">
        <title>Complete genome sequence of Paenibacillus polymyxa SC2, a strain of plant growth-promoting Rhizobacterium with broad-spectrum antimicrobial activity.</title>
        <authorList>
            <person name="Ma M."/>
            <person name="Wang C."/>
            <person name="Ding Y."/>
            <person name="Li L."/>
            <person name="Shen D."/>
            <person name="Jiang X."/>
            <person name="Guan D."/>
            <person name="Cao F."/>
            <person name="Chen H."/>
            <person name="Feng R."/>
            <person name="Wang X."/>
            <person name="Ge Y."/>
            <person name="Yao L."/>
            <person name="Bing X."/>
            <person name="Yang X."/>
            <person name="Li J."/>
            <person name="Du B."/>
        </authorList>
    </citation>
    <scope>NUCLEOTIDE SEQUENCE [LARGE SCALE GENOMIC DNA]</scope>
    <source>
        <strain evidence="1 2">SC2</strain>
    </source>
</reference>
<dbReference type="KEGG" id="ppm:PPSC2_18445"/>
<gene>
    <name evidence="1" type="ORF">PPSC2_18445</name>
</gene>
<dbReference type="EMBL" id="CP002213">
    <property type="protein sequence ID" value="AKA44299.1"/>
    <property type="molecule type" value="Genomic_DNA"/>
</dbReference>
<name>A0A0D5ZCJ0_PAEPS</name>
<dbReference type="PATRIC" id="fig|886882.15.peg.3954"/>